<evidence type="ECO:0000256" key="1">
    <source>
        <dbReference type="ARBA" id="ARBA00009437"/>
    </source>
</evidence>
<sequence length="89" mass="10010">MLSFRDRVQRISSILIIDGYDCWMDTRQLEYLVAVAEELNFTRAAERLFAAQSTVSAGIRALERELGAPLFDRDPHGVRLTAAGEAVLR</sequence>
<accession>U2RTR9</accession>
<dbReference type="GO" id="GO:0032993">
    <property type="term" value="C:protein-DNA complex"/>
    <property type="evidence" value="ECO:0007669"/>
    <property type="project" value="TreeGrafter"/>
</dbReference>
<evidence type="ECO:0000256" key="3">
    <source>
        <dbReference type="ARBA" id="ARBA00023125"/>
    </source>
</evidence>
<dbReference type="PANTHER" id="PTHR30346:SF0">
    <property type="entry name" value="HCA OPERON TRANSCRIPTIONAL ACTIVATOR HCAR"/>
    <property type="match status" value="1"/>
</dbReference>
<protein>
    <submittedName>
        <fullName evidence="6">Transcriptional regulator, LysR family</fullName>
    </submittedName>
</protein>
<name>U2RTR9_LEIAQ</name>
<keyword evidence="4" id="KW-0804">Transcription</keyword>
<reference evidence="6 7" key="1">
    <citation type="submission" date="2013-08" db="EMBL/GenBank/DDBJ databases">
        <authorList>
            <person name="Weinstock G."/>
            <person name="Sodergren E."/>
            <person name="Wylie T."/>
            <person name="Fulton L."/>
            <person name="Fulton R."/>
            <person name="Fronick C."/>
            <person name="O'Laughlin M."/>
            <person name="Godfrey J."/>
            <person name="Miner T."/>
            <person name="Herter B."/>
            <person name="Appelbaum E."/>
            <person name="Cordes M."/>
            <person name="Lek S."/>
            <person name="Wollam A."/>
            <person name="Pepin K.H."/>
            <person name="Palsikar V.B."/>
            <person name="Mitreva M."/>
            <person name="Wilson R.K."/>
        </authorList>
    </citation>
    <scope>NUCLEOTIDE SEQUENCE [LARGE SCALE GENOMIC DNA]</scope>
    <source>
        <strain evidence="6 7">ATCC 14665</strain>
    </source>
</reference>
<dbReference type="Proteomes" id="UP000016605">
    <property type="component" value="Unassembled WGS sequence"/>
</dbReference>
<keyword evidence="2" id="KW-0805">Transcription regulation</keyword>
<comment type="caution">
    <text evidence="6">The sequence shown here is derived from an EMBL/GenBank/DDBJ whole genome shotgun (WGS) entry which is preliminary data.</text>
</comment>
<dbReference type="PROSITE" id="PS50931">
    <property type="entry name" value="HTH_LYSR"/>
    <property type="match status" value="1"/>
</dbReference>
<dbReference type="InterPro" id="IPR000847">
    <property type="entry name" value="LysR_HTH_N"/>
</dbReference>
<dbReference type="Pfam" id="PF00126">
    <property type="entry name" value="HTH_1"/>
    <property type="match status" value="1"/>
</dbReference>
<comment type="similarity">
    <text evidence="1">Belongs to the LysR transcriptional regulatory family.</text>
</comment>
<feature type="domain" description="HTH lysR-type" evidence="5">
    <location>
        <begin position="24"/>
        <end position="81"/>
    </location>
</feature>
<dbReference type="HOGENOM" id="CLU_2459952_0_0_11"/>
<gene>
    <name evidence="6" type="ORF">N136_01696</name>
</gene>
<evidence type="ECO:0000256" key="2">
    <source>
        <dbReference type="ARBA" id="ARBA00023015"/>
    </source>
</evidence>
<dbReference type="InterPro" id="IPR036388">
    <property type="entry name" value="WH-like_DNA-bd_sf"/>
</dbReference>
<dbReference type="PRINTS" id="PR00039">
    <property type="entry name" value="HTHLYSR"/>
</dbReference>
<dbReference type="FunFam" id="1.10.10.10:FF:000001">
    <property type="entry name" value="LysR family transcriptional regulator"/>
    <property type="match status" value="1"/>
</dbReference>
<evidence type="ECO:0000256" key="4">
    <source>
        <dbReference type="ARBA" id="ARBA00023163"/>
    </source>
</evidence>
<dbReference type="GO" id="GO:0003677">
    <property type="term" value="F:DNA binding"/>
    <property type="evidence" value="ECO:0007669"/>
    <property type="project" value="UniProtKB-KW"/>
</dbReference>
<dbReference type="PANTHER" id="PTHR30346">
    <property type="entry name" value="TRANSCRIPTIONAL DUAL REGULATOR HCAR-RELATED"/>
    <property type="match status" value="1"/>
</dbReference>
<evidence type="ECO:0000313" key="6">
    <source>
        <dbReference type="EMBL" id="ERK71939.1"/>
    </source>
</evidence>
<dbReference type="SUPFAM" id="SSF46785">
    <property type="entry name" value="Winged helix' DNA-binding domain"/>
    <property type="match status" value="1"/>
</dbReference>
<keyword evidence="3" id="KW-0238">DNA-binding</keyword>
<dbReference type="EMBL" id="AWVQ01000206">
    <property type="protein sequence ID" value="ERK71939.1"/>
    <property type="molecule type" value="Genomic_DNA"/>
</dbReference>
<evidence type="ECO:0000313" key="7">
    <source>
        <dbReference type="Proteomes" id="UP000016605"/>
    </source>
</evidence>
<dbReference type="InterPro" id="IPR036390">
    <property type="entry name" value="WH_DNA-bd_sf"/>
</dbReference>
<dbReference type="AlphaFoldDB" id="U2RTR9"/>
<evidence type="ECO:0000259" key="5">
    <source>
        <dbReference type="PROSITE" id="PS50931"/>
    </source>
</evidence>
<dbReference type="GO" id="GO:0003700">
    <property type="term" value="F:DNA-binding transcription factor activity"/>
    <property type="evidence" value="ECO:0007669"/>
    <property type="project" value="InterPro"/>
</dbReference>
<dbReference type="Gene3D" id="1.10.10.10">
    <property type="entry name" value="Winged helix-like DNA-binding domain superfamily/Winged helix DNA-binding domain"/>
    <property type="match status" value="1"/>
</dbReference>
<proteinExistence type="inferred from homology"/>
<organism evidence="6 7">
    <name type="scientific">Leifsonia aquatica ATCC 14665</name>
    <dbReference type="NCBI Taxonomy" id="1358026"/>
    <lineage>
        <taxon>Bacteria</taxon>
        <taxon>Bacillati</taxon>
        <taxon>Actinomycetota</taxon>
        <taxon>Actinomycetes</taxon>
        <taxon>Micrococcales</taxon>
        <taxon>Microbacteriaceae</taxon>
        <taxon>Leifsonia</taxon>
    </lineage>
</organism>
<feature type="non-terminal residue" evidence="6">
    <location>
        <position position="89"/>
    </location>
</feature>